<dbReference type="EMBL" id="JBHLWO010000001">
    <property type="protein sequence ID" value="MFC0318387.1"/>
    <property type="molecule type" value="Genomic_DNA"/>
</dbReference>
<dbReference type="Pfam" id="PF19781">
    <property type="entry name" value="DUF6266"/>
    <property type="match status" value="1"/>
</dbReference>
<dbReference type="Proteomes" id="UP001589774">
    <property type="component" value="Unassembled WGS sequence"/>
</dbReference>
<protein>
    <submittedName>
        <fullName evidence="1">DUF6266 family protein</fullName>
    </submittedName>
</protein>
<evidence type="ECO:0000313" key="2">
    <source>
        <dbReference type="Proteomes" id="UP001589774"/>
    </source>
</evidence>
<dbReference type="RefSeq" id="WP_013665539.1">
    <property type="nucleotide sequence ID" value="NZ_JBHLWO010000001.1"/>
</dbReference>
<evidence type="ECO:0000313" key="1">
    <source>
        <dbReference type="EMBL" id="MFC0318387.1"/>
    </source>
</evidence>
<name>A0ABV6HHP5_9SPHI</name>
<reference evidence="1 2" key="1">
    <citation type="submission" date="2024-09" db="EMBL/GenBank/DDBJ databases">
        <authorList>
            <person name="Sun Q."/>
            <person name="Mori K."/>
        </authorList>
    </citation>
    <scope>NUCLEOTIDE SEQUENCE [LARGE SCALE GENOMIC DNA]</scope>
    <source>
        <strain evidence="1 2">CCM 7765</strain>
    </source>
</reference>
<keyword evidence="2" id="KW-1185">Reference proteome</keyword>
<proteinExistence type="predicted"/>
<accession>A0ABV6HHP5</accession>
<gene>
    <name evidence="1" type="ORF">ACFFI0_08700</name>
</gene>
<sequence>MGTYNKGINGPFSGKTGSIIGSRWRGVNYIKGFSRTYKNKGKPSEEQVLHYKKFKLLNEFFIPIKKVVEVGFGNYLRKATARNIAFQQNFDHAFSLDENNEPHLNYSLIQFSKGTLFTAGAEKLEIVKPGQIKVTWNPKTYGLGGSLDDQVHILCYTASSDLFDSPDTTPLRYQAEATVRYEALEGECIHVWLFLSDSQKKRVSPTKYLSITNNQ</sequence>
<organism evidence="1 2">
    <name type="scientific">Olivibacter oleidegradans</name>
    <dbReference type="NCBI Taxonomy" id="760123"/>
    <lineage>
        <taxon>Bacteria</taxon>
        <taxon>Pseudomonadati</taxon>
        <taxon>Bacteroidota</taxon>
        <taxon>Sphingobacteriia</taxon>
        <taxon>Sphingobacteriales</taxon>
        <taxon>Sphingobacteriaceae</taxon>
        <taxon>Olivibacter</taxon>
    </lineage>
</organism>
<comment type="caution">
    <text evidence="1">The sequence shown here is derived from an EMBL/GenBank/DDBJ whole genome shotgun (WGS) entry which is preliminary data.</text>
</comment>
<dbReference type="InterPro" id="IPR046233">
    <property type="entry name" value="DUF6266"/>
</dbReference>